<keyword evidence="3" id="KW-0720">Serine protease</keyword>
<sequence>MNKIFTSLKLKKSFKESTKIRLLLTMHKNLINVSKKSYEKSAIENNFDNITIKEFPEPDNIIDEILEEEYLIPFFPLDEMNQYDFDFENTLDESLSELLSGHLIQFLLKIDEVTSQLPQTNDGTSNNNILKTNFNNNALYRRSGTRYIPRDLKAWVPDAYHKFAFNRRIFRGKTTKIKKYPFMASVHVSGSFSCAGSIISKELVITAATCLQIPYLYRNRADHKNNVTVRIGSDFTTHGGQLLNISDIFFHPQYNPENLKHNLAILRMSKDKPFPKKKKIRKVLFDKTPDDLPSDVKQVTIVGWGAKDEKNQQDPSTKLSLAHLVLYKLEECKAVYSNYYVTESTFCAGITRKGSGACEKDVGDPAVVAGVLVGVVSFGPPLCGTVDAPTVFTRINIYAGWIDTILKMDPTATATTEANFRIPVLNQSVSHSRKPTQLNPENPELNLNSANKLGPIRLDDPEDIFVLKAILTEIASSNNSDIKDVIDKGFEEEFWDFFETTTKRDLKQKWMTLANRSLNGIPGANFPQEIYDAKQQSKIEQPMVATTIGRALPENYLENQKLGEMVEEIKYQKIAKITSASKKWIRREKSTTRSYNKNRPRKITKPLFSDTDDAASGNYEVAGSEEEMSLEVNKMTPIGKTTKTKLLLVFRDYNTVKKTTKLVGETADYNNIFFIKENMAEIVEYTKKNLKTNKPNTYGRTKAIYYYIDEDDKSESTDSHNVSGSDDYYINRFSDGRLFP</sequence>
<organism evidence="7 8">
    <name type="scientific">Loxostege sticticalis</name>
    <name type="common">Beet webworm moth</name>
    <dbReference type="NCBI Taxonomy" id="481309"/>
    <lineage>
        <taxon>Eukaryota</taxon>
        <taxon>Metazoa</taxon>
        <taxon>Ecdysozoa</taxon>
        <taxon>Arthropoda</taxon>
        <taxon>Hexapoda</taxon>
        <taxon>Insecta</taxon>
        <taxon>Pterygota</taxon>
        <taxon>Neoptera</taxon>
        <taxon>Endopterygota</taxon>
        <taxon>Lepidoptera</taxon>
        <taxon>Glossata</taxon>
        <taxon>Ditrysia</taxon>
        <taxon>Pyraloidea</taxon>
        <taxon>Crambidae</taxon>
        <taxon>Pyraustinae</taxon>
        <taxon>Loxostege</taxon>
    </lineage>
</organism>
<comment type="caution">
    <text evidence="7">The sequence shown here is derived from an EMBL/GenBank/DDBJ whole genome shotgun (WGS) entry which is preliminary data.</text>
</comment>
<protein>
    <recommendedName>
        <fullName evidence="6">Peptidase S1 domain-containing protein</fullName>
    </recommendedName>
</protein>
<dbReference type="PROSITE" id="PS50240">
    <property type="entry name" value="TRYPSIN_DOM"/>
    <property type="match status" value="1"/>
</dbReference>
<dbReference type="Pfam" id="PF00089">
    <property type="entry name" value="Trypsin"/>
    <property type="match status" value="1"/>
</dbReference>
<dbReference type="PANTHER" id="PTHR24276:SF98">
    <property type="entry name" value="FI18310P1-RELATED"/>
    <property type="match status" value="1"/>
</dbReference>
<name>A0ABR3INB5_LOXSC</name>
<dbReference type="Proteomes" id="UP001549920">
    <property type="component" value="Unassembled WGS sequence"/>
</dbReference>
<dbReference type="PANTHER" id="PTHR24276">
    <property type="entry name" value="POLYSERASE-RELATED"/>
    <property type="match status" value="1"/>
</dbReference>
<dbReference type="Gene3D" id="2.40.10.10">
    <property type="entry name" value="Trypsin-like serine proteases"/>
    <property type="match status" value="1"/>
</dbReference>
<gene>
    <name evidence="7" type="ORF">ABMA27_000419</name>
</gene>
<dbReference type="InterPro" id="IPR009003">
    <property type="entry name" value="Peptidase_S1_PA"/>
</dbReference>
<evidence type="ECO:0000256" key="2">
    <source>
        <dbReference type="ARBA" id="ARBA00022801"/>
    </source>
</evidence>
<evidence type="ECO:0000256" key="5">
    <source>
        <dbReference type="SAM" id="MobiDB-lite"/>
    </source>
</evidence>
<keyword evidence="1" id="KW-0645">Protease</keyword>
<evidence type="ECO:0000256" key="4">
    <source>
        <dbReference type="ARBA" id="ARBA00023157"/>
    </source>
</evidence>
<keyword evidence="2" id="KW-0378">Hydrolase</keyword>
<dbReference type="CDD" id="cd00190">
    <property type="entry name" value="Tryp_SPc"/>
    <property type="match status" value="1"/>
</dbReference>
<accession>A0ABR3INB5</accession>
<dbReference type="SUPFAM" id="SSF50494">
    <property type="entry name" value="Trypsin-like serine proteases"/>
    <property type="match status" value="1"/>
</dbReference>
<evidence type="ECO:0000256" key="1">
    <source>
        <dbReference type="ARBA" id="ARBA00022670"/>
    </source>
</evidence>
<evidence type="ECO:0000259" key="6">
    <source>
        <dbReference type="PROSITE" id="PS50240"/>
    </source>
</evidence>
<feature type="region of interest" description="Disordered" evidence="5">
    <location>
        <begin position="590"/>
        <end position="609"/>
    </location>
</feature>
<dbReference type="InterPro" id="IPR050430">
    <property type="entry name" value="Peptidase_S1"/>
</dbReference>
<dbReference type="SMART" id="SM00020">
    <property type="entry name" value="Tryp_SPc"/>
    <property type="match status" value="1"/>
</dbReference>
<proteinExistence type="predicted"/>
<evidence type="ECO:0000313" key="8">
    <source>
        <dbReference type="Proteomes" id="UP001549920"/>
    </source>
</evidence>
<evidence type="ECO:0000256" key="3">
    <source>
        <dbReference type="ARBA" id="ARBA00022825"/>
    </source>
</evidence>
<dbReference type="EMBL" id="JBEUOH010000001">
    <property type="protein sequence ID" value="KAL0902583.1"/>
    <property type="molecule type" value="Genomic_DNA"/>
</dbReference>
<evidence type="ECO:0000313" key="7">
    <source>
        <dbReference type="EMBL" id="KAL0902583.1"/>
    </source>
</evidence>
<keyword evidence="8" id="KW-1185">Reference proteome</keyword>
<reference evidence="7 8" key="1">
    <citation type="submission" date="2024-06" db="EMBL/GenBank/DDBJ databases">
        <title>A chromosome-level genome assembly of beet webworm, Loxostege sticticalis.</title>
        <authorList>
            <person name="Zhang Y."/>
        </authorList>
    </citation>
    <scope>NUCLEOTIDE SEQUENCE [LARGE SCALE GENOMIC DNA]</scope>
    <source>
        <strain evidence="7">AQ026</strain>
        <tissue evidence="7">Whole body</tissue>
    </source>
</reference>
<feature type="domain" description="Peptidase S1" evidence="6">
    <location>
        <begin position="169"/>
        <end position="407"/>
    </location>
</feature>
<keyword evidence="4" id="KW-1015">Disulfide bond</keyword>
<dbReference type="InterPro" id="IPR043504">
    <property type="entry name" value="Peptidase_S1_PA_chymotrypsin"/>
</dbReference>
<dbReference type="InterPro" id="IPR001254">
    <property type="entry name" value="Trypsin_dom"/>
</dbReference>